<dbReference type="InterPro" id="IPR039968">
    <property type="entry name" value="BcerS-like"/>
</dbReference>
<evidence type="ECO:0000313" key="1">
    <source>
        <dbReference type="EMBL" id="SJZ67369.1"/>
    </source>
</evidence>
<name>A0A1T4MK10_PORCN</name>
<dbReference type="PANTHER" id="PTHR41368:SF1">
    <property type="entry name" value="PROTEIN YGHO"/>
    <property type="match status" value="1"/>
</dbReference>
<protein>
    <recommendedName>
        <fullName evidence="3">N-acetyltransferase domain-containing protein</fullName>
    </recommendedName>
</protein>
<dbReference type="Proteomes" id="UP000189956">
    <property type="component" value="Unassembled WGS sequence"/>
</dbReference>
<evidence type="ECO:0000313" key="2">
    <source>
        <dbReference type="Proteomes" id="UP000189956"/>
    </source>
</evidence>
<evidence type="ECO:0008006" key="3">
    <source>
        <dbReference type="Google" id="ProtNLM"/>
    </source>
</evidence>
<accession>A0A1T4MK10</accession>
<dbReference type="PANTHER" id="PTHR41368">
    <property type="entry name" value="PROTEIN YGHO"/>
    <property type="match status" value="1"/>
</dbReference>
<sequence>MSRRYDTYKRAITKYFKSSPMTGEKVILKRIKDKSLLRDFVTFNISLYKDNPYHVPSLIDEELMTLDWDQNPAFEFCDAAYFLAYRGDQIVGRIAGIINNRANETWNQNHARFGFLDFIDDDEVVDKLFEAVEDWARRRGCDFIHGPMGFTDLDREGLLIEGFDQLATITTNYNYPYYSDQLERRGYHKDQDWKEYKIYAPDEIPEKHRRIANLVREKYGLATKKFTKRKEVYPYAHRIFETLNASYAPLYGFATLTPAQIDYYVKMYIPMVRLDLVTLIVRESDDEVVGFGITIPNLSHAMKKAKGKLWPFGFLHILRALYSKPKVVDLLLIGIIPEYQNKGVNALIFEDLIPIIKNYGVEYVESNPELETNLSVQLQWSYFEKVHHKTRRAYIKEL</sequence>
<dbReference type="EMBL" id="FUWL01000013">
    <property type="protein sequence ID" value="SJZ67369.1"/>
    <property type="molecule type" value="Genomic_DNA"/>
</dbReference>
<dbReference type="InterPro" id="IPR016181">
    <property type="entry name" value="Acyl_CoA_acyltransferase"/>
</dbReference>
<organism evidence="1 2">
    <name type="scientific">Porphyromonas cangingivalis</name>
    <dbReference type="NCBI Taxonomy" id="36874"/>
    <lineage>
        <taxon>Bacteria</taxon>
        <taxon>Pseudomonadati</taxon>
        <taxon>Bacteroidota</taxon>
        <taxon>Bacteroidia</taxon>
        <taxon>Bacteroidales</taxon>
        <taxon>Porphyromonadaceae</taxon>
        <taxon>Porphyromonas</taxon>
    </lineage>
</organism>
<dbReference type="CDD" id="cd04301">
    <property type="entry name" value="NAT_SF"/>
    <property type="match status" value="1"/>
</dbReference>
<dbReference type="AlphaFoldDB" id="A0A1T4MK10"/>
<dbReference type="Gene3D" id="3.40.630.30">
    <property type="match status" value="1"/>
</dbReference>
<reference evidence="1 2" key="1">
    <citation type="submission" date="2017-02" db="EMBL/GenBank/DDBJ databases">
        <authorList>
            <person name="Peterson S.W."/>
        </authorList>
    </citation>
    <scope>NUCLEOTIDE SEQUENCE [LARGE SCALE GENOMIC DNA]</scope>
    <source>
        <strain evidence="1 2">ATCC 700135</strain>
    </source>
</reference>
<proteinExistence type="predicted"/>
<dbReference type="SUPFAM" id="SSF55729">
    <property type="entry name" value="Acyl-CoA N-acyltransferases (Nat)"/>
    <property type="match status" value="1"/>
</dbReference>
<gene>
    <name evidence="1" type="ORF">SAMN02745205_01566</name>
</gene>